<dbReference type="OrthoDB" id="9811471at2"/>
<comment type="subunit">
    <text evidence="8">Heterotrimer of A, B and C subunits.</text>
</comment>
<keyword evidence="3 8" id="KW-0547">Nucleotide-binding</keyword>
<dbReference type="EMBL" id="QGDQ01000001">
    <property type="protein sequence ID" value="PWJ56320.1"/>
    <property type="molecule type" value="Genomic_DNA"/>
</dbReference>
<dbReference type="SUPFAM" id="SSF75304">
    <property type="entry name" value="Amidase signature (AS) enzymes"/>
    <property type="match status" value="1"/>
</dbReference>
<evidence type="ECO:0000256" key="7">
    <source>
        <dbReference type="ARBA" id="ARBA00047407"/>
    </source>
</evidence>
<dbReference type="RefSeq" id="WP_109772496.1">
    <property type="nucleotide sequence ID" value="NZ_QGDQ01000001.1"/>
</dbReference>
<dbReference type="EC" id="6.3.5.7" evidence="8"/>
<dbReference type="AlphaFoldDB" id="A0A316AHB0"/>
<dbReference type="InterPro" id="IPR036928">
    <property type="entry name" value="AS_sf"/>
</dbReference>
<sequence>MSDLTRLDAAAMAAALAAREVSAVELTQAHLDRIAEVDGPVEAGVHAFLHVDGEGALARAAELDADRARGEELHPLAGVPVAVKDVMVTRGLPSTAGSRMLEGWIPPYDATVVEKMHAAGLVTLGKTNMDEFAMGSSTEHSAFGPTRNPWAFDRIPGGSGGGSAAALAAFEAPLATGTDTGGSIRQPAALTGTVGVKPTYGGVSRYGLIALASSLDQGGPCARTVLDTALLHEVMGGHDPRDSTSLKDPVPAVVAAAREGARGDLTGVRVGVVAELGGTGHAEGFQSGVLQRFAEALDHLRAAGAEVVEVSCPSLEHALGAYYLILPSEASSNLARYDGMRYGLRVMPDGVHPSEVTAEQVMAATRAKGFGAEAKRRIILGTYALSSGYYDAYYGSAQKIRTLVQRDFNAAFEQVDVLVSPTAPTTAFTLGEKLDDPLAMYLGDVATIPANLAGIPGMSLPVGLAPEDGLPVGLQLLAPVREDARLYRVGAALEARLKADWGGLLLDRIPAWTPAPTIPATSLATTAGASA</sequence>
<dbReference type="InterPro" id="IPR020556">
    <property type="entry name" value="Amidase_CS"/>
</dbReference>
<keyword evidence="5 8" id="KW-0648">Protein biosynthesis</keyword>
<evidence type="ECO:0000256" key="1">
    <source>
        <dbReference type="ARBA" id="ARBA00008069"/>
    </source>
</evidence>
<proteinExistence type="inferred from homology"/>
<gene>
    <name evidence="8" type="primary">gatA</name>
    <name evidence="10" type="ORF">BXY45_101296</name>
</gene>
<name>A0A316AHB0_9ACTN</name>
<feature type="active site" description="Charge relay system" evidence="8">
    <location>
        <position position="84"/>
    </location>
</feature>
<dbReference type="InterPro" id="IPR000120">
    <property type="entry name" value="Amidase"/>
</dbReference>
<dbReference type="InterPro" id="IPR004412">
    <property type="entry name" value="GatA"/>
</dbReference>
<dbReference type="GO" id="GO:0030956">
    <property type="term" value="C:glutamyl-tRNA(Gln) amidotransferase complex"/>
    <property type="evidence" value="ECO:0007669"/>
    <property type="project" value="InterPro"/>
</dbReference>
<evidence type="ECO:0000313" key="11">
    <source>
        <dbReference type="Proteomes" id="UP000245469"/>
    </source>
</evidence>
<comment type="similarity">
    <text evidence="1 8">Belongs to the amidase family. GatA subfamily.</text>
</comment>
<evidence type="ECO:0000256" key="3">
    <source>
        <dbReference type="ARBA" id="ARBA00022741"/>
    </source>
</evidence>
<keyword evidence="2 8" id="KW-0436">Ligase</keyword>
<dbReference type="PROSITE" id="PS00571">
    <property type="entry name" value="AMIDASES"/>
    <property type="match status" value="1"/>
</dbReference>
<organism evidence="10 11">
    <name type="scientific">Quadrisphaera granulorum</name>
    <dbReference type="NCBI Taxonomy" id="317664"/>
    <lineage>
        <taxon>Bacteria</taxon>
        <taxon>Bacillati</taxon>
        <taxon>Actinomycetota</taxon>
        <taxon>Actinomycetes</taxon>
        <taxon>Kineosporiales</taxon>
        <taxon>Kineosporiaceae</taxon>
        <taxon>Quadrisphaera</taxon>
    </lineage>
</organism>
<evidence type="ECO:0000313" key="10">
    <source>
        <dbReference type="EMBL" id="PWJ56320.1"/>
    </source>
</evidence>
<evidence type="ECO:0000256" key="6">
    <source>
        <dbReference type="ARBA" id="ARBA00025295"/>
    </source>
</evidence>
<comment type="catalytic activity">
    <reaction evidence="7 8">
        <text>L-glutamyl-tRNA(Gln) + L-glutamine + ATP + H2O = L-glutaminyl-tRNA(Gln) + L-glutamate + ADP + phosphate + H(+)</text>
        <dbReference type="Rhea" id="RHEA:17521"/>
        <dbReference type="Rhea" id="RHEA-COMP:9681"/>
        <dbReference type="Rhea" id="RHEA-COMP:9684"/>
        <dbReference type="ChEBI" id="CHEBI:15377"/>
        <dbReference type="ChEBI" id="CHEBI:15378"/>
        <dbReference type="ChEBI" id="CHEBI:29985"/>
        <dbReference type="ChEBI" id="CHEBI:30616"/>
        <dbReference type="ChEBI" id="CHEBI:43474"/>
        <dbReference type="ChEBI" id="CHEBI:58359"/>
        <dbReference type="ChEBI" id="CHEBI:78520"/>
        <dbReference type="ChEBI" id="CHEBI:78521"/>
        <dbReference type="ChEBI" id="CHEBI:456216"/>
        <dbReference type="EC" id="6.3.5.7"/>
    </reaction>
</comment>
<feature type="active site" description="Charge relay system" evidence="8">
    <location>
        <position position="159"/>
    </location>
</feature>
<accession>A0A316AHB0</accession>
<feature type="active site" description="Acyl-ester intermediate" evidence="8">
    <location>
        <position position="183"/>
    </location>
</feature>
<dbReference type="Gene3D" id="3.90.1300.10">
    <property type="entry name" value="Amidase signature (AS) domain"/>
    <property type="match status" value="1"/>
</dbReference>
<keyword evidence="11" id="KW-1185">Reference proteome</keyword>
<comment type="caution">
    <text evidence="10">The sequence shown here is derived from an EMBL/GenBank/DDBJ whole genome shotgun (WGS) entry which is preliminary data.</text>
</comment>
<dbReference type="PANTHER" id="PTHR11895:SF151">
    <property type="entry name" value="GLUTAMYL-TRNA(GLN) AMIDOTRANSFERASE SUBUNIT A"/>
    <property type="match status" value="1"/>
</dbReference>
<evidence type="ECO:0000256" key="4">
    <source>
        <dbReference type="ARBA" id="ARBA00022840"/>
    </source>
</evidence>
<dbReference type="GO" id="GO:0006412">
    <property type="term" value="P:translation"/>
    <property type="evidence" value="ECO:0007669"/>
    <property type="project" value="UniProtKB-UniRule"/>
</dbReference>
<evidence type="ECO:0000256" key="8">
    <source>
        <dbReference type="HAMAP-Rule" id="MF_00120"/>
    </source>
</evidence>
<feature type="domain" description="Amidase" evidence="9">
    <location>
        <begin position="25"/>
        <end position="486"/>
    </location>
</feature>
<dbReference type="InterPro" id="IPR023631">
    <property type="entry name" value="Amidase_dom"/>
</dbReference>
<dbReference type="Proteomes" id="UP000245469">
    <property type="component" value="Unassembled WGS sequence"/>
</dbReference>
<reference evidence="10 11" key="1">
    <citation type="submission" date="2018-03" db="EMBL/GenBank/DDBJ databases">
        <title>Genomic Encyclopedia of Archaeal and Bacterial Type Strains, Phase II (KMG-II): from individual species to whole genera.</title>
        <authorList>
            <person name="Goeker M."/>
        </authorList>
    </citation>
    <scope>NUCLEOTIDE SEQUENCE [LARGE SCALE GENOMIC DNA]</scope>
    <source>
        <strain evidence="10 11">DSM 44889</strain>
    </source>
</reference>
<dbReference type="PANTHER" id="PTHR11895">
    <property type="entry name" value="TRANSAMIDASE"/>
    <property type="match status" value="1"/>
</dbReference>
<dbReference type="GO" id="GO:0005524">
    <property type="term" value="F:ATP binding"/>
    <property type="evidence" value="ECO:0007669"/>
    <property type="project" value="UniProtKB-KW"/>
</dbReference>
<keyword evidence="10" id="KW-0808">Transferase</keyword>
<evidence type="ECO:0000256" key="2">
    <source>
        <dbReference type="ARBA" id="ARBA00022598"/>
    </source>
</evidence>
<evidence type="ECO:0000259" key="9">
    <source>
        <dbReference type="Pfam" id="PF01425"/>
    </source>
</evidence>
<dbReference type="GO" id="GO:0016740">
    <property type="term" value="F:transferase activity"/>
    <property type="evidence" value="ECO:0007669"/>
    <property type="project" value="UniProtKB-KW"/>
</dbReference>
<dbReference type="Pfam" id="PF01425">
    <property type="entry name" value="Amidase"/>
    <property type="match status" value="1"/>
</dbReference>
<dbReference type="NCBIfam" id="TIGR00132">
    <property type="entry name" value="gatA"/>
    <property type="match status" value="1"/>
</dbReference>
<evidence type="ECO:0000256" key="5">
    <source>
        <dbReference type="ARBA" id="ARBA00022917"/>
    </source>
</evidence>
<protein>
    <recommendedName>
        <fullName evidence="8">Glutamyl-tRNA(Gln) amidotransferase subunit A</fullName>
        <shortName evidence="8">Glu-ADT subunit A</shortName>
        <ecNumber evidence="8">6.3.5.7</ecNumber>
    </recommendedName>
</protein>
<dbReference type="GO" id="GO:0050567">
    <property type="term" value="F:glutaminyl-tRNA synthase (glutamine-hydrolyzing) activity"/>
    <property type="evidence" value="ECO:0007669"/>
    <property type="project" value="UniProtKB-UniRule"/>
</dbReference>
<dbReference type="HAMAP" id="MF_00120">
    <property type="entry name" value="GatA"/>
    <property type="match status" value="1"/>
</dbReference>
<keyword evidence="4 8" id="KW-0067">ATP-binding</keyword>
<comment type="function">
    <text evidence="6 8">Allows the formation of correctly charged Gln-tRNA(Gln) through the transamidation of misacylated Glu-tRNA(Gln) in organisms which lack glutaminyl-tRNA synthetase. The reaction takes place in the presence of glutamine and ATP through an activated gamma-phospho-Glu-tRNA(Gln).</text>
</comment>